<evidence type="ECO:0000313" key="1">
    <source>
        <dbReference type="EMBL" id="MBC9208809.1"/>
    </source>
</evidence>
<keyword evidence="2" id="KW-1185">Reference proteome</keyword>
<sequence>MIASASTPGGLMSACLSAIQGYHASARQAEQAVAAVAQPQRAAPSGMTHLPAIAAPATPVQDGAVSRIVVQAVQQAYGATVAAANNAAQRVAA</sequence>
<reference evidence="1 2" key="1">
    <citation type="journal article" date="2013" name="Int. J. Syst. Evol. Microbiol.">
        <title>Roseomonas aerophila sp. nov., isolated from air.</title>
        <authorList>
            <person name="Kim S.J."/>
            <person name="Weon H.Y."/>
            <person name="Ahn J.H."/>
            <person name="Hong S.B."/>
            <person name="Seok S.J."/>
            <person name="Whang K.S."/>
            <person name="Kwon S.W."/>
        </authorList>
    </citation>
    <scope>NUCLEOTIDE SEQUENCE [LARGE SCALE GENOMIC DNA]</scope>
    <source>
        <strain evidence="1 2">NBRC 108923</strain>
    </source>
</reference>
<organism evidence="1 2">
    <name type="scientific">Teichococcus aerophilus</name>
    <dbReference type="NCBI Taxonomy" id="1224513"/>
    <lineage>
        <taxon>Bacteria</taxon>
        <taxon>Pseudomonadati</taxon>
        <taxon>Pseudomonadota</taxon>
        <taxon>Alphaproteobacteria</taxon>
        <taxon>Acetobacterales</taxon>
        <taxon>Roseomonadaceae</taxon>
        <taxon>Roseomonas</taxon>
    </lineage>
</organism>
<dbReference type="EMBL" id="JACTVA010000039">
    <property type="protein sequence ID" value="MBC9208809.1"/>
    <property type="molecule type" value="Genomic_DNA"/>
</dbReference>
<comment type="caution">
    <text evidence="1">The sequence shown here is derived from an EMBL/GenBank/DDBJ whole genome shotgun (WGS) entry which is preliminary data.</text>
</comment>
<accession>A0ABR7RRA6</accession>
<evidence type="ECO:0000313" key="2">
    <source>
        <dbReference type="Proteomes" id="UP000626026"/>
    </source>
</evidence>
<proteinExistence type="predicted"/>
<dbReference type="Proteomes" id="UP000626026">
    <property type="component" value="Unassembled WGS sequence"/>
</dbReference>
<gene>
    <name evidence="1" type="ORF">IBL26_18305</name>
</gene>
<protein>
    <submittedName>
        <fullName evidence="1">Uncharacterized protein</fullName>
    </submittedName>
</protein>
<dbReference type="RefSeq" id="WP_187785958.1">
    <property type="nucleotide sequence ID" value="NZ_JACTVA010000039.1"/>
</dbReference>
<name>A0ABR7RRA6_9PROT</name>